<dbReference type="InterPro" id="IPR000014">
    <property type="entry name" value="PAS"/>
</dbReference>
<dbReference type="CDD" id="cd16917">
    <property type="entry name" value="HATPase_UhpB-NarQ-NarX-like"/>
    <property type="match status" value="1"/>
</dbReference>
<dbReference type="InterPro" id="IPR013656">
    <property type="entry name" value="PAS_4"/>
</dbReference>
<dbReference type="SMART" id="SM00387">
    <property type="entry name" value="HATPase_c"/>
    <property type="match status" value="1"/>
</dbReference>
<evidence type="ECO:0000256" key="1">
    <source>
        <dbReference type="ARBA" id="ARBA00000085"/>
    </source>
</evidence>
<evidence type="ECO:0000256" key="12">
    <source>
        <dbReference type="ARBA" id="ARBA00022840"/>
    </source>
</evidence>
<evidence type="ECO:0000256" key="4">
    <source>
        <dbReference type="ARBA" id="ARBA00022475"/>
    </source>
</evidence>
<dbReference type="InterPro" id="IPR035965">
    <property type="entry name" value="PAS-like_dom_sf"/>
</dbReference>
<dbReference type="Gene3D" id="3.30.450.20">
    <property type="entry name" value="PAS domain"/>
    <property type="match status" value="2"/>
</dbReference>
<keyword evidence="20" id="KW-1185">Reference proteome</keyword>
<evidence type="ECO:0000256" key="3">
    <source>
        <dbReference type="ARBA" id="ARBA00012438"/>
    </source>
</evidence>
<dbReference type="InterPro" id="IPR000700">
    <property type="entry name" value="PAS-assoc_C"/>
</dbReference>
<dbReference type="PANTHER" id="PTHR24421">
    <property type="entry name" value="NITRATE/NITRITE SENSOR PROTEIN NARX-RELATED"/>
    <property type="match status" value="1"/>
</dbReference>
<proteinExistence type="predicted"/>
<sequence length="483" mass="54128">MKCSQDEDRYRHVVEDLTEVISRFSADGIYVFVNEVYCRFFGKTSEELLGSKWQPVAYAEDIPMVEAKLATLAPDNPVVVVENRVYSGTGAVHWFQFVNRGYFDGQGRLVEVQAVGRDISALKQAEAALRSSEERLNIALNASHMGVWEWDLQNHTVYWSPQCLAMHGAANFDGTVNSLIKMLHPDDLPRVLQAVERSIAGHSDYLAEFRVVRPDGEVRWMSDNGRPSYDASGKPLRLIGTVRDITDQKKTQDDLSRLHEKMSDLNAHLETAREQERLAISREIHDEVGQSLTALKLDLSWIQNRVMQQHPELKERLAEMRKGLDYLIAKAQHITAELRPPLLDNLGLVAAIEWQVRQFRKRSGIECRYSSSEGAAPLDGKIATAVMRIFQEAMTNILRHAHATLVEVSLYFGEGYLELEIADNGAGISPEEVGSTTAYGVMGMQERARLCQGELEITGRPGRGTTVTLTIPIDPVLRVEDGG</sequence>
<dbReference type="PANTHER" id="PTHR24421:SF10">
    <property type="entry name" value="NITRATE_NITRITE SENSOR PROTEIN NARQ"/>
    <property type="match status" value="1"/>
</dbReference>
<keyword evidence="9" id="KW-0677">Repeat</keyword>
<dbReference type="InterPro" id="IPR050482">
    <property type="entry name" value="Sensor_HK_TwoCompSys"/>
</dbReference>
<dbReference type="GO" id="GO:0005524">
    <property type="term" value="F:ATP binding"/>
    <property type="evidence" value="ECO:0007669"/>
    <property type="project" value="UniProtKB-KW"/>
</dbReference>
<evidence type="ECO:0000256" key="15">
    <source>
        <dbReference type="ARBA" id="ARBA00023136"/>
    </source>
</evidence>
<dbReference type="CDD" id="cd00130">
    <property type="entry name" value="PAS"/>
    <property type="match status" value="2"/>
</dbReference>
<dbReference type="FunFam" id="2.10.70.100:FF:000001">
    <property type="entry name" value="Sensory transduction histidine kinase"/>
    <property type="match status" value="1"/>
</dbReference>
<keyword evidence="7" id="KW-0808">Transferase</keyword>
<dbReference type="SMART" id="SM00086">
    <property type="entry name" value="PAC"/>
    <property type="match status" value="2"/>
</dbReference>
<name>A0A6V8MDK1_9BACT</name>
<organism evidence="19 20">
    <name type="scientific">Geomonas silvestris</name>
    <dbReference type="NCBI Taxonomy" id="2740184"/>
    <lineage>
        <taxon>Bacteria</taxon>
        <taxon>Pseudomonadati</taxon>
        <taxon>Thermodesulfobacteriota</taxon>
        <taxon>Desulfuromonadia</taxon>
        <taxon>Geobacterales</taxon>
        <taxon>Geobacteraceae</taxon>
        <taxon>Geomonas</taxon>
    </lineage>
</organism>
<dbReference type="Pfam" id="PF07730">
    <property type="entry name" value="HisKA_3"/>
    <property type="match status" value="1"/>
</dbReference>
<evidence type="ECO:0000256" key="13">
    <source>
        <dbReference type="ARBA" id="ARBA00022989"/>
    </source>
</evidence>
<dbReference type="PROSITE" id="PS50112">
    <property type="entry name" value="PAS"/>
    <property type="match status" value="2"/>
</dbReference>
<protein>
    <recommendedName>
        <fullName evidence="3">histidine kinase</fullName>
        <ecNumber evidence="3">2.7.13.3</ecNumber>
    </recommendedName>
</protein>
<dbReference type="Pfam" id="PF02518">
    <property type="entry name" value="HATPase_c"/>
    <property type="match status" value="1"/>
</dbReference>
<evidence type="ECO:0000259" key="16">
    <source>
        <dbReference type="PROSITE" id="PS50109"/>
    </source>
</evidence>
<dbReference type="Gene3D" id="2.10.70.100">
    <property type="match status" value="1"/>
</dbReference>
<dbReference type="InterPro" id="IPR013655">
    <property type="entry name" value="PAS_fold_3"/>
</dbReference>
<dbReference type="AlphaFoldDB" id="A0A6V8MDK1"/>
<dbReference type="PROSITE" id="PS50113">
    <property type="entry name" value="PAC"/>
    <property type="match status" value="2"/>
</dbReference>
<evidence type="ECO:0000256" key="7">
    <source>
        <dbReference type="ARBA" id="ARBA00022679"/>
    </source>
</evidence>
<dbReference type="SUPFAM" id="SSF55874">
    <property type="entry name" value="ATPase domain of HSP90 chaperone/DNA topoisomerase II/histidine kinase"/>
    <property type="match status" value="1"/>
</dbReference>
<evidence type="ECO:0000256" key="9">
    <source>
        <dbReference type="ARBA" id="ARBA00022737"/>
    </source>
</evidence>
<dbReference type="EMBL" id="BLXX01000001">
    <property type="protein sequence ID" value="GFO58088.1"/>
    <property type="molecule type" value="Genomic_DNA"/>
</dbReference>
<comment type="caution">
    <text evidence="19">The sequence shown here is derived from an EMBL/GenBank/DDBJ whole genome shotgun (WGS) entry which is preliminary data.</text>
</comment>
<evidence type="ECO:0000259" key="18">
    <source>
        <dbReference type="PROSITE" id="PS50113"/>
    </source>
</evidence>
<comment type="subcellular location">
    <subcellularLocation>
        <location evidence="2">Cell inner membrane</location>
        <topology evidence="2">Multi-pass membrane protein</topology>
    </subcellularLocation>
</comment>
<dbReference type="PROSITE" id="PS50109">
    <property type="entry name" value="HIS_KIN"/>
    <property type="match status" value="1"/>
</dbReference>
<feature type="domain" description="Histidine kinase" evidence="16">
    <location>
        <begin position="386"/>
        <end position="475"/>
    </location>
</feature>
<evidence type="ECO:0000256" key="8">
    <source>
        <dbReference type="ARBA" id="ARBA00022692"/>
    </source>
</evidence>
<evidence type="ECO:0000313" key="19">
    <source>
        <dbReference type="EMBL" id="GFO58088.1"/>
    </source>
</evidence>
<feature type="domain" description="PAC" evidence="18">
    <location>
        <begin position="205"/>
        <end position="257"/>
    </location>
</feature>
<dbReference type="EC" id="2.7.13.3" evidence="3"/>
<dbReference type="Pfam" id="PF08448">
    <property type="entry name" value="PAS_4"/>
    <property type="match status" value="1"/>
</dbReference>
<dbReference type="InterPro" id="IPR001610">
    <property type="entry name" value="PAC"/>
</dbReference>
<evidence type="ECO:0000256" key="2">
    <source>
        <dbReference type="ARBA" id="ARBA00004429"/>
    </source>
</evidence>
<dbReference type="SMART" id="SM00091">
    <property type="entry name" value="PAS"/>
    <property type="match status" value="2"/>
</dbReference>
<dbReference type="InterPro" id="IPR005467">
    <property type="entry name" value="His_kinase_dom"/>
</dbReference>
<dbReference type="InterPro" id="IPR036890">
    <property type="entry name" value="HATPase_C_sf"/>
</dbReference>
<accession>A0A6V8MDK1</accession>
<evidence type="ECO:0000256" key="5">
    <source>
        <dbReference type="ARBA" id="ARBA00022519"/>
    </source>
</evidence>
<dbReference type="Pfam" id="PF08447">
    <property type="entry name" value="PAS_3"/>
    <property type="match status" value="1"/>
</dbReference>
<reference evidence="20" key="1">
    <citation type="submission" date="2020-06" db="EMBL/GenBank/DDBJ databases">
        <title>Draft genomic sequence of Geomonas sp. Red330.</title>
        <authorList>
            <person name="Itoh H."/>
            <person name="Zhenxing X."/>
            <person name="Ushijima N."/>
            <person name="Masuda Y."/>
            <person name="Shiratori Y."/>
            <person name="Senoo K."/>
        </authorList>
    </citation>
    <scope>NUCLEOTIDE SEQUENCE [LARGE SCALE GENOMIC DNA]</scope>
    <source>
        <strain evidence="20">Red330</strain>
    </source>
</reference>
<feature type="domain" description="PAC" evidence="18">
    <location>
        <begin position="79"/>
        <end position="131"/>
    </location>
</feature>
<evidence type="ECO:0000256" key="14">
    <source>
        <dbReference type="ARBA" id="ARBA00023012"/>
    </source>
</evidence>
<dbReference type="SUPFAM" id="SSF55785">
    <property type="entry name" value="PYP-like sensor domain (PAS domain)"/>
    <property type="match status" value="2"/>
</dbReference>
<feature type="domain" description="PAS" evidence="17">
    <location>
        <begin position="132"/>
        <end position="202"/>
    </location>
</feature>
<keyword evidence="8" id="KW-0812">Transmembrane</keyword>
<dbReference type="InterPro" id="IPR011712">
    <property type="entry name" value="Sig_transdc_His_kin_sub3_dim/P"/>
</dbReference>
<dbReference type="GO" id="GO:0046983">
    <property type="term" value="F:protein dimerization activity"/>
    <property type="evidence" value="ECO:0007669"/>
    <property type="project" value="InterPro"/>
</dbReference>
<dbReference type="NCBIfam" id="TIGR00229">
    <property type="entry name" value="sensory_box"/>
    <property type="match status" value="2"/>
</dbReference>
<comment type="catalytic activity">
    <reaction evidence="1">
        <text>ATP + protein L-histidine = ADP + protein N-phospho-L-histidine.</text>
        <dbReference type="EC" id="2.7.13.3"/>
    </reaction>
</comment>
<keyword evidence="14" id="KW-0902">Two-component regulatory system</keyword>
<keyword evidence="6" id="KW-0597">Phosphoprotein</keyword>
<keyword evidence="10" id="KW-0547">Nucleotide-binding</keyword>
<evidence type="ECO:0000256" key="10">
    <source>
        <dbReference type="ARBA" id="ARBA00022741"/>
    </source>
</evidence>
<dbReference type="Gene3D" id="3.30.565.10">
    <property type="entry name" value="Histidine kinase-like ATPase, C-terminal domain"/>
    <property type="match status" value="1"/>
</dbReference>
<keyword evidence="13" id="KW-1133">Transmembrane helix</keyword>
<keyword evidence="11" id="KW-0418">Kinase</keyword>
<gene>
    <name evidence="19" type="ORF">GMST_04130</name>
</gene>
<keyword evidence="4" id="KW-1003">Cell membrane</keyword>
<dbReference type="RefSeq" id="WP_183352935.1">
    <property type="nucleotide sequence ID" value="NZ_BLXX01000001.1"/>
</dbReference>
<dbReference type="GO" id="GO:0000155">
    <property type="term" value="F:phosphorelay sensor kinase activity"/>
    <property type="evidence" value="ECO:0007669"/>
    <property type="project" value="InterPro"/>
</dbReference>
<dbReference type="InterPro" id="IPR003594">
    <property type="entry name" value="HATPase_dom"/>
</dbReference>
<evidence type="ECO:0000256" key="11">
    <source>
        <dbReference type="ARBA" id="ARBA00022777"/>
    </source>
</evidence>
<dbReference type="Gene3D" id="1.20.5.1930">
    <property type="match status" value="1"/>
</dbReference>
<keyword evidence="12" id="KW-0067">ATP-binding</keyword>
<evidence type="ECO:0000259" key="17">
    <source>
        <dbReference type="PROSITE" id="PS50112"/>
    </source>
</evidence>
<keyword evidence="15" id="KW-0472">Membrane</keyword>
<feature type="domain" description="PAS" evidence="17">
    <location>
        <begin position="6"/>
        <end position="76"/>
    </location>
</feature>
<evidence type="ECO:0000256" key="6">
    <source>
        <dbReference type="ARBA" id="ARBA00022553"/>
    </source>
</evidence>
<evidence type="ECO:0000313" key="20">
    <source>
        <dbReference type="Proteomes" id="UP000556026"/>
    </source>
</evidence>
<dbReference type="Proteomes" id="UP000556026">
    <property type="component" value="Unassembled WGS sequence"/>
</dbReference>
<dbReference type="GO" id="GO:0005886">
    <property type="term" value="C:plasma membrane"/>
    <property type="evidence" value="ECO:0007669"/>
    <property type="project" value="UniProtKB-SubCell"/>
</dbReference>
<keyword evidence="5" id="KW-0997">Cell inner membrane</keyword>